<feature type="domain" description="Fe-containing alcohol dehydrogenase-like C-terminal" evidence="4">
    <location>
        <begin position="181"/>
        <end position="336"/>
    </location>
</feature>
<dbReference type="Pfam" id="PF00465">
    <property type="entry name" value="Fe-ADH"/>
    <property type="match status" value="1"/>
</dbReference>
<dbReference type="InterPro" id="IPR001670">
    <property type="entry name" value="ADH_Fe/GldA"/>
</dbReference>
<dbReference type="GO" id="GO:0004022">
    <property type="term" value="F:alcohol dehydrogenase (NAD+) activity"/>
    <property type="evidence" value="ECO:0007669"/>
    <property type="project" value="TreeGrafter"/>
</dbReference>
<keyword evidence="2" id="KW-0560">Oxidoreductase</keyword>
<dbReference type="GO" id="GO:0017000">
    <property type="term" value="P:antibiotic biosynthetic process"/>
    <property type="evidence" value="ECO:0007669"/>
    <property type="project" value="InterPro"/>
</dbReference>
<evidence type="ECO:0000256" key="2">
    <source>
        <dbReference type="ARBA" id="ARBA00023002"/>
    </source>
</evidence>
<proteinExistence type="inferred from homology"/>
<evidence type="ECO:0000313" key="6">
    <source>
        <dbReference type="Proteomes" id="UP001078742"/>
    </source>
</evidence>
<dbReference type="FunFam" id="3.40.50.1970:FF:000003">
    <property type="entry name" value="Alcohol dehydrogenase, iron-containing"/>
    <property type="match status" value="1"/>
</dbReference>
<dbReference type="Pfam" id="PF25137">
    <property type="entry name" value="ADH_Fe_C"/>
    <property type="match status" value="1"/>
</dbReference>
<dbReference type="CDD" id="cd08182">
    <property type="entry name" value="HEPD"/>
    <property type="match status" value="1"/>
</dbReference>
<accession>A0A9Q4IT84</accession>
<dbReference type="EMBL" id="JAPUAV010000017">
    <property type="protein sequence ID" value="MCZ2573400.1"/>
    <property type="molecule type" value="Genomic_DNA"/>
</dbReference>
<dbReference type="AlphaFoldDB" id="A0A9Q4IT84"/>
<gene>
    <name evidence="5" type="ORF">O1420_18685</name>
</gene>
<comment type="caution">
    <text evidence="5">The sequence shown here is derived from an EMBL/GenBank/DDBJ whole genome shotgun (WGS) entry which is preliminary data.</text>
</comment>
<reference evidence="5" key="1">
    <citation type="submission" date="2022-12" db="EMBL/GenBank/DDBJ databases">
        <title>Development of a Multilocus Sequence Typing Scheme for Bacteroides fragilis Based on Whole Genome Sequencing Data and Clinical Application.</title>
        <authorList>
            <person name="Nielsen F.D."/>
            <person name="Justesen U.S."/>
        </authorList>
    </citation>
    <scope>NUCLEOTIDE SEQUENCE</scope>
    <source>
        <strain evidence="5">BF_BC_VIB_DK_2012_57</strain>
    </source>
</reference>
<evidence type="ECO:0000256" key="1">
    <source>
        <dbReference type="ARBA" id="ARBA00007358"/>
    </source>
</evidence>
<dbReference type="RefSeq" id="WP_224223358.1">
    <property type="nucleotide sequence ID" value="NZ_CP081922.1"/>
</dbReference>
<dbReference type="InterPro" id="IPR035873">
    <property type="entry name" value="PhpC"/>
</dbReference>
<protein>
    <submittedName>
        <fullName evidence="5">Phosphonoacetaldehyde reductase</fullName>
    </submittedName>
</protein>
<dbReference type="InterPro" id="IPR056798">
    <property type="entry name" value="ADH_Fe_C"/>
</dbReference>
<sequence>MNQINQIMCLNNDPFEYLQSNLSRYSSRKLFLVRGKKSYELCGAKRVVEDVISNLKCGFVEYFDFSENPKYEDLERGLKLLELSGADLIVAIGGGSVLDMAKLIRFFHSYSGDILNEKFVKNRDLLPLFAIPTTAGTGSEVTHFAVLYKDNLKYSVSHKDMLPDRAIICPQFTYKNARYLTACTGFDALSQAIEAYWNVYSIEESDNYSIKAIKLIWDNLPLVIDSSTNELRDKIAEGAYWAGKAINITKTTAPHAFSYPFTINYGYPHGHAVALTFPFFMRYNYAELENKLHPLLNSKSHCKKMEQLYNMLGSTFDMIYDDMYNYLERIGLAINIRGRNFDKNLILHGINASRLSNNPCVLSQADVDFIVDEFVENGKL</sequence>
<evidence type="ECO:0000313" key="5">
    <source>
        <dbReference type="EMBL" id="MCZ2573400.1"/>
    </source>
</evidence>
<evidence type="ECO:0000259" key="4">
    <source>
        <dbReference type="Pfam" id="PF25137"/>
    </source>
</evidence>
<evidence type="ECO:0000259" key="3">
    <source>
        <dbReference type="Pfam" id="PF00465"/>
    </source>
</evidence>
<dbReference type="Gene3D" id="3.40.50.1970">
    <property type="match status" value="1"/>
</dbReference>
<dbReference type="PANTHER" id="PTHR11496">
    <property type="entry name" value="ALCOHOL DEHYDROGENASE"/>
    <property type="match status" value="1"/>
</dbReference>
<feature type="domain" description="Alcohol dehydrogenase iron-type/glycerol dehydrogenase GldA" evidence="3">
    <location>
        <begin position="11"/>
        <end position="168"/>
    </location>
</feature>
<dbReference type="Gene3D" id="1.20.1090.10">
    <property type="entry name" value="Dehydroquinate synthase-like - alpha domain"/>
    <property type="match status" value="1"/>
</dbReference>
<dbReference type="SUPFAM" id="SSF56796">
    <property type="entry name" value="Dehydroquinate synthase-like"/>
    <property type="match status" value="1"/>
</dbReference>
<organism evidence="5 6">
    <name type="scientific">Bacteroides fragilis</name>
    <dbReference type="NCBI Taxonomy" id="817"/>
    <lineage>
        <taxon>Bacteria</taxon>
        <taxon>Pseudomonadati</taxon>
        <taxon>Bacteroidota</taxon>
        <taxon>Bacteroidia</taxon>
        <taxon>Bacteroidales</taxon>
        <taxon>Bacteroidaceae</taxon>
        <taxon>Bacteroides</taxon>
    </lineage>
</organism>
<name>A0A9Q4IT84_BACFG</name>
<dbReference type="PANTHER" id="PTHR11496:SF103">
    <property type="entry name" value="DEHYDROGENASE, PUTATIVE-RELATED"/>
    <property type="match status" value="1"/>
</dbReference>
<dbReference type="Proteomes" id="UP001078742">
    <property type="component" value="Unassembled WGS sequence"/>
</dbReference>
<comment type="similarity">
    <text evidence="1">Belongs to the iron-containing alcohol dehydrogenase family.</text>
</comment>
<dbReference type="GO" id="GO:0046872">
    <property type="term" value="F:metal ion binding"/>
    <property type="evidence" value="ECO:0007669"/>
    <property type="project" value="InterPro"/>
</dbReference>
<dbReference type="InterPro" id="IPR039697">
    <property type="entry name" value="Alcohol_dehydrogenase_Fe"/>
</dbReference>